<dbReference type="EMBL" id="JBHHMI010000006">
    <property type="protein sequence ID" value="MFB5266971.1"/>
    <property type="molecule type" value="Genomic_DNA"/>
</dbReference>
<evidence type="ECO:0008006" key="5">
    <source>
        <dbReference type="Google" id="ProtNLM"/>
    </source>
</evidence>
<dbReference type="Proteomes" id="UP001580346">
    <property type="component" value="Unassembled WGS sequence"/>
</dbReference>
<accession>A0ABV5ARZ6</accession>
<evidence type="ECO:0000256" key="1">
    <source>
        <dbReference type="SAM" id="Phobius"/>
    </source>
</evidence>
<protein>
    <recommendedName>
        <fullName evidence="5">DUF3153 domain-containing protein</fullName>
    </recommendedName>
</protein>
<organism evidence="3 4">
    <name type="scientific">Paenibacillus enshidis</name>
    <dbReference type="NCBI Taxonomy" id="1458439"/>
    <lineage>
        <taxon>Bacteria</taxon>
        <taxon>Bacillati</taxon>
        <taxon>Bacillota</taxon>
        <taxon>Bacilli</taxon>
        <taxon>Bacillales</taxon>
        <taxon>Paenibacillaceae</taxon>
        <taxon>Paenibacillus</taxon>
    </lineage>
</organism>
<keyword evidence="1" id="KW-0472">Membrane</keyword>
<dbReference type="PROSITE" id="PS51257">
    <property type="entry name" value="PROKAR_LIPOPROTEIN"/>
    <property type="match status" value="1"/>
</dbReference>
<evidence type="ECO:0000313" key="4">
    <source>
        <dbReference type="Proteomes" id="UP001580346"/>
    </source>
</evidence>
<name>A0ABV5ARZ6_9BACL</name>
<gene>
    <name evidence="3" type="ORF">ACE41H_09235</name>
</gene>
<proteinExistence type="predicted"/>
<keyword evidence="4" id="KW-1185">Reference proteome</keyword>
<evidence type="ECO:0000313" key="3">
    <source>
        <dbReference type="EMBL" id="MFB5266971.1"/>
    </source>
</evidence>
<keyword evidence="1" id="KW-0812">Transmembrane</keyword>
<feature type="transmembrane region" description="Helical" evidence="1">
    <location>
        <begin position="222"/>
        <end position="241"/>
    </location>
</feature>
<dbReference type="RefSeq" id="WP_375354936.1">
    <property type="nucleotide sequence ID" value="NZ_JBHHMI010000006.1"/>
</dbReference>
<comment type="caution">
    <text evidence="3">The sequence shown here is derived from an EMBL/GenBank/DDBJ whole genome shotgun (WGS) entry which is preliminary data.</text>
</comment>
<evidence type="ECO:0000256" key="2">
    <source>
        <dbReference type="SAM" id="SignalP"/>
    </source>
</evidence>
<feature type="signal peptide" evidence="2">
    <location>
        <begin position="1"/>
        <end position="31"/>
    </location>
</feature>
<reference evidence="3 4" key="1">
    <citation type="submission" date="2024-09" db="EMBL/GenBank/DDBJ databases">
        <title>Paenibacillus zeirhizospherea sp. nov., isolated from surface of the maize (Zea mays) roots in a horticulture field, Hungary.</title>
        <authorList>
            <person name="Marton D."/>
            <person name="Farkas M."/>
            <person name="Bedics A."/>
            <person name="Toth E."/>
            <person name="Tancsics A."/>
            <person name="Boka K."/>
            <person name="Maroti G."/>
            <person name="Kriszt B."/>
            <person name="Cserhati M."/>
        </authorList>
    </citation>
    <scope>NUCLEOTIDE SEQUENCE [LARGE SCALE GENOMIC DNA]</scope>
    <source>
        <strain evidence="3 4">KCTC 33519</strain>
    </source>
</reference>
<keyword evidence="1" id="KW-1133">Transmembrane helix</keyword>
<keyword evidence="2" id="KW-0732">Signal</keyword>
<sequence>MNLYISRSGRLIVAAALLLFLCSCARGNAHATVHIDRSVDLDVEVSVSENTLSSLYLQKAVEDYAQPLEQYGIQIEPLQESGREGFQLHHTFTAPKSDGNTDPAEALEKLSQQLPKGMTLSSAVEKHFFSTDYHLQLSADFLQMLPDSDQSLTKSLKSMNFIAKKLLAQQLDFSFDLALPIRPLDHNANQVTGNGKTLTWDISPLSENRLELAVRVPNLGRIATAAAVVLLAVIALVLFWVRQRKKRSKS</sequence>
<feature type="chain" id="PRO_5045847764" description="DUF3153 domain-containing protein" evidence="2">
    <location>
        <begin position="32"/>
        <end position="250"/>
    </location>
</feature>